<dbReference type="EMBL" id="JBHTCF010000002">
    <property type="protein sequence ID" value="MFC7303880.1"/>
    <property type="molecule type" value="Genomic_DNA"/>
</dbReference>
<keyword evidence="1" id="KW-1133">Transmembrane helix</keyword>
<feature type="transmembrane region" description="Helical" evidence="1">
    <location>
        <begin position="12"/>
        <end position="33"/>
    </location>
</feature>
<feature type="transmembrane region" description="Helical" evidence="1">
    <location>
        <begin position="147"/>
        <end position="167"/>
    </location>
</feature>
<feature type="transmembrane region" description="Helical" evidence="1">
    <location>
        <begin position="76"/>
        <end position="98"/>
    </location>
</feature>
<comment type="caution">
    <text evidence="2">The sequence shown here is derived from an EMBL/GenBank/DDBJ whole genome shotgun (WGS) entry which is preliminary data.</text>
</comment>
<dbReference type="InterPro" id="IPR018723">
    <property type="entry name" value="DUF2254_membrane"/>
</dbReference>
<dbReference type="Proteomes" id="UP001596523">
    <property type="component" value="Unassembled WGS sequence"/>
</dbReference>
<protein>
    <submittedName>
        <fullName evidence="2">DUF2254 domain-containing protein</fullName>
    </submittedName>
</protein>
<evidence type="ECO:0000313" key="2">
    <source>
        <dbReference type="EMBL" id="MFC7303880.1"/>
    </source>
</evidence>
<evidence type="ECO:0000313" key="3">
    <source>
        <dbReference type="Proteomes" id="UP001596523"/>
    </source>
</evidence>
<evidence type="ECO:0000256" key="1">
    <source>
        <dbReference type="SAM" id="Phobius"/>
    </source>
</evidence>
<reference evidence="3" key="1">
    <citation type="journal article" date="2019" name="Int. J. Syst. Evol. Microbiol.">
        <title>The Global Catalogue of Microorganisms (GCM) 10K type strain sequencing project: providing services to taxonomists for standard genome sequencing and annotation.</title>
        <authorList>
            <consortium name="The Broad Institute Genomics Platform"/>
            <consortium name="The Broad Institute Genome Sequencing Center for Infectious Disease"/>
            <person name="Wu L."/>
            <person name="Ma J."/>
        </authorList>
    </citation>
    <scope>NUCLEOTIDE SEQUENCE [LARGE SCALE GENOMIC DNA]</scope>
    <source>
        <strain evidence="3">SYNS20</strain>
    </source>
</reference>
<keyword evidence="1" id="KW-0472">Membrane</keyword>
<accession>A0ABW2JEG1</accession>
<feature type="transmembrane region" description="Helical" evidence="1">
    <location>
        <begin position="110"/>
        <end position="127"/>
    </location>
</feature>
<proteinExistence type="predicted"/>
<name>A0ABW2JEG1_9ACTN</name>
<sequence>MPRLRKRLRDSLLIVPLIGLIGGWALASGAIQLDTFIYELDERWQDVDLRDLWFLRTAADLGAAAKAALGTMSSAMLTFIGVVFSISLVALQMAAGQFTPRVVRIYIESWVTKTTLAVFLCTFLYTLRVQKEYASGNDANDTVVPYVGASLAMGFMVASLVLFVVYVNSTVRLMRVTHVMDRVTRESLRLIETLPGADGAGEEPAHTCDLSQAAVLAHRGRPGVLQAVHEHRAVRLAERQGLTLHLVPQAGDYLCPGEPLFLVCGGGPDPGPDLQQAVVDIGVERTTEQDVGFGLRQLVDIAVRALSAAVNDPTTAVQSLDRIQVLLAALARRPLGMLVHRDGEGVVRLVVTTPQWPELLDLALSEIQDYGIDSAQVTRRLAALFDALDRSVPDGRRAALAARRARLEEAVRRSQPDVERREFALHADRQGIG</sequence>
<dbReference type="Pfam" id="PF10011">
    <property type="entry name" value="DUF2254"/>
    <property type="match status" value="1"/>
</dbReference>
<organism evidence="2 3">
    <name type="scientific">Streptomyces monticola</name>
    <dbReference type="NCBI Taxonomy" id="2666263"/>
    <lineage>
        <taxon>Bacteria</taxon>
        <taxon>Bacillati</taxon>
        <taxon>Actinomycetota</taxon>
        <taxon>Actinomycetes</taxon>
        <taxon>Kitasatosporales</taxon>
        <taxon>Streptomycetaceae</taxon>
        <taxon>Streptomyces</taxon>
    </lineage>
</organism>
<keyword evidence="3" id="KW-1185">Reference proteome</keyword>
<keyword evidence="1" id="KW-0812">Transmembrane</keyword>
<gene>
    <name evidence="2" type="ORF">ACFQVC_06585</name>
</gene>